<dbReference type="GO" id="GO:0016740">
    <property type="term" value="F:transferase activity"/>
    <property type="evidence" value="ECO:0007669"/>
    <property type="project" value="UniProtKB-KW"/>
</dbReference>
<dbReference type="AlphaFoldDB" id="A0A3A4NIU3"/>
<organism evidence="2 3">
    <name type="scientific">Abyssobacteria bacterium (strain SURF_5)</name>
    <dbReference type="NCBI Taxonomy" id="2093360"/>
    <lineage>
        <taxon>Bacteria</taxon>
        <taxon>Pseudomonadati</taxon>
        <taxon>Candidatus Hydrogenedentota</taxon>
        <taxon>Candidatus Abyssobacteria</taxon>
    </lineage>
</organism>
<gene>
    <name evidence="2" type="ORF">C4520_17570</name>
</gene>
<evidence type="ECO:0000259" key="1">
    <source>
        <dbReference type="Pfam" id="PF01636"/>
    </source>
</evidence>
<name>A0A3A4NIU3_ABYX5</name>
<keyword evidence="2" id="KW-0808">Transferase</keyword>
<dbReference type="InterPro" id="IPR011009">
    <property type="entry name" value="Kinase-like_dom_sf"/>
</dbReference>
<accession>A0A3A4NIU3</accession>
<evidence type="ECO:0000313" key="3">
    <source>
        <dbReference type="Proteomes" id="UP000265882"/>
    </source>
</evidence>
<comment type="caution">
    <text evidence="2">The sequence shown here is derived from an EMBL/GenBank/DDBJ whole genome shotgun (WGS) entry which is preliminary data.</text>
</comment>
<dbReference type="InterPro" id="IPR002575">
    <property type="entry name" value="Aminoglycoside_PTrfase"/>
</dbReference>
<protein>
    <submittedName>
        <fullName evidence="2">Aminoglycoside phosphotransferase family protein</fullName>
    </submittedName>
</protein>
<dbReference type="EMBL" id="QZKU01000120">
    <property type="protein sequence ID" value="RJP17130.1"/>
    <property type="molecule type" value="Genomic_DNA"/>
</dbReference>
<dbReference type="Proteomes" id="UP000265882">
    <property type="component" value="Unassembled WGS sequence"/>
</dbReference>
<sequence>MSDTFLNKISMLDLSPADNERLGLPLGGLRLQRAWPRSHNHLLLEYAAGERTIVGQWLSNTKQLQSVFQKTAECCQKNAKVLELPDRGILLQAEGADRRLPALASLVARPGALLVSHRPEQRAVVRLELADGLFYAKVVIPDRAQGLAYRVRAVQKLVDNFFSIPKLAKADLNSGILVFSALPGQSLYDLLNSQSLADGAQAAGKALRKLHSVSDSVRAPRHGISEEIETIKFWLKQIKVFAPHLYFRLFAASTDVFRALGADQTPLVLLHRDFYDKQIFLDEQGLIGLLDLDTVAIGEAALDVANALVHFELRHLQSRLSQTESMAAATAFLDGYQPDQEVQLRIPAYMDAARLRLACVYAFRPYQSHLAEALVSRIRQPISHINSERIQRLGIQLFLEKSIRLRSSSR</sequence>
<dbReference type="Pfam" id="PF01636">
    <property type="entry name" value="APH"/>
    <property type="match status" value="1"/>
</dbReference>
<proteinExistence type="predicted"/>
<feature type="domain" description="Aminoglycoside phosphotransferase" evidence="1">
    <location>
        <begin position="144"/>
        <end position="338"/>
    </location>
</feature>
<dbReference type="Gene3D" id="3.90.1200.10">
    <property type="match status" value="1"/>
</dbReference>
<evidence type="ECO:0000313" key="2">
    <source>
        <dbReference type="EMBL" id="RJP17130.1"/>
    </source>
</evidence>
<reference evidence="2 3" key="1">
    <citation type="journal article" date="2017" name="ISME J.">
        <title>Energy and carbon metabolisms in a deep terrestrial subsurface fluid microbial community.</title>
        <authorList>
            <person name="Momper L."/>
            <person name="Jungbluth S.P."/>
            <person name="Lee M.D."/>
            <person name="Amend J.P."/>
        </authorList>
    </citation>
    <scope>NUCLEOTIDE SEQUENCE [LARGE SCALE GENOMIC DNA]</scope>
    <source>
        <strain evidence="2">SURF_5</strain>
    </source>
</reference>
<dbReference type="SUPFAM" id="SSF56112">
    <property type="entry name" value="Protein kinase-like (PK-like)"/>
    <property type="match status" value="1"/>
</dbReference>